<reference evidence="4" key="1">
    <citation type="submission" date="2021-03" db="EMBL/GenBank/DDBJ databases">
        <title>Genome sequencing and assembly of Tianweitania sediminis.</title>
        <authorList>
            <person name="Chhetri G."/>
        </authorList>
    </citation>
    <scope>NUCLEOTIDE SEQUENCE</scope>
    <source>
        <strain evidence="4">Z8</strain>
    </source>
</reference>
<dbReference type="Gene3D" id="2.30.110.10">
    <property type="entry name" value="Electron Transport, Fmn-binding Protein, Chain A"/>
    <property type="match status" value="1"/>
</dbReference>
<keyword evidence="5" id="KW-1185">Reference proteome</keyword>
<dbReference type="PANTHER" id="PTHR30466:SF11">
    <property type="entry name" value="FLAVIN-DEPENDENT MONOOXYGENASE, REDUCTASE SUBUNIT HSAB"/>
    <property type="match status" value="1"/>
</dbReference>
<dbReference type="SUPFAM" id="SSF50475">
    <property type="entry name" value="FMN-binding split barrel"/>
    <property type="match status" value="1"/>
</dbReference>
<name>A0A8J7RKF7_9HYPH</name>
<dbReference type="SMART" id="SM00903">
    <property type="entry name" value="Flavin_Reduct"/>
    <property type="match status" value="1"/>
</dbReference>
<evidence type="ECO:0000256" key="2">
    <source>
        <dbReference type="ARBA" id="ARBA00023002"/>
    </source>
</evidence>
<dbReference type="GO" id="GO:0010181">
    <property type="term" value="F:FMN binding"/>
    <property type="evidence" value="ECO:0007669"/>
    <property type="project" value="InterPro"/>
</dbReference>
<dbReference type="EMBL" id="JAGIYY010000001">
    <property type="protein sequence ID" value="MBP0437349.1"/>
    <property type="molecule type" value="Genomic_DNA"/>
</dbReference>
<comment type="similarity">
    <text evidence="1">Belongs to the non-flavoprotein flavin reductase family.</text>
</comment>
<evidence type="ECO:0000313" key="5">
    <source>
        <dbReference type="Proteomes" id="UP000666240"/>
    </source>
</evidence>
<dbReference type="InterPro" id="IPR012349">
    <property type="entry name" value="Split_barrel_FMN-bd"/>
</dbReference>
<dbReference type="AlphaFoldDB" id="A0A8J7RKF7"/>
<accession>A0A8J7RKF7</accession>
<dbReference type="GO" id="GO:0042602">
    <property type="term" value="F:riboflavin reductase (NADPH) activity"/>
    <property type="evidence" value="ECO:0007669"/>
    <property type="project" value="TreeGrafter"/>
</dbReference>
<evidence type="ECO:0000256" key="1">
    <source>
        <dbReference type="ARBA" id="ARBA00008898"/>
    </source>
</evidence>
<sequence length="158" mass="16730">MGVINQSQFRNVLGHYPTGVCVVAARDLDGSPVAMVVGSFTSVSLDPPLVGFLPARSSTTWPTIREASRFCVNVLAADQAALCQQVSKRGPGRLDGINWTEAPTGGFVLDGALAAIDCDLHRVFEAGDHDFVLGSVLGVQILREEAPLIFHRGSLGTL</sequence>
<comment type="caution">
    <text evidence="4">The sequence shown here is derived from an EMBL/GenBank/DDBJ whole genome shotgun (WGS) entry which is preliminary data.</text>
</comment>
<dbReference type="RefSeq" id="WP_209333366.1">
    <property type="nucleotide sequence ID" value="NZ_JAGIYY010000001.1"/>
</dbReference>
<organism evidence="4 5">
    <name type="scientific">Tianweitania sediminis</name>
    <dbReference type="NCBI Taxonomy" id="1502156"/>
    <lineage>
        <taxon>Bacteria</taxon>
        <taxon>Pseudomonadati</taxon>
        <taxon>Pseudomonadota</taxon>
        <taxon>Alphaproteobacteria</taxon>
        <taxon>Hyphomicrobiales</taxon>
        <taxon>Phyllobacteriaceae</taxon>
        <taxon>Tianweitania</taxon>
    </lineage>
</organism>
<dbReference type="PANTHER" id="PTHR30466">
    <property type="entry name" value="FLAVIN REDUCTASE"/>
    <property type="match status" value="1"/>
</dbReference>
<gene>
    <name evidence="4" type="ORF">J5Y06_01625</name>
</gene>
<dbReference type="InterPro" id="IPR050268">
    <property type="entry name" value="NADH-dep_flavin_reductase"/>
</dbReference>
<dbReference type="InterPro" id="IPR002563">
    <property type="entry name" value="Flavin_Rdtase-like_dom"/>
</dbReference>
<protein>
    <submittedName>
        <fullName evidence="4">Flavin reductase family protein</fullName>
    </submittedName>
</protein>
<dbReference type="Proteomes" id="UP000666240">
    <property type="component" value="Unassembled WGS sequence"/>
</dbReference>
<evidence type="ECO:0000259" key="3">
    <source>
        <dbReference type="SMART" id="SM00903"/>
    </source>
</evidence>
<proteinExistence type="inferred from homology"/>
<feature type="domain" description="Flavin reductase like" evidence="3">
    <location>
        <begin position="13"/>
        <end position="157"/>
    </location>
</feature>
<dbReference type="Pfam" id="PF01613">
    <property type="entry name" value="Flavin_Reduct"/>
    <property type="match status" value="1"/>
</dbReference>
<keyword evidence="2" id="KW-0560">Oxidoreductase</keyword>
<evidence type="ECO:0000313" key="4">
    <source>
        <dbReference type="EMBL" id="MBP0437349.1"/>
    </source>
</evidence>